<name>A0A521AYH2_9BACT</name>
<proteinExistence type="inferred from homology"/>
<feature type="domain" description="Amine oxidase" evidence="7">
    <location>
        <begin position="10"/>
        <end position="487"/>
    </location>
</feature>
<dbReference type="InterPro" id="IPR002937">
    <property type="entry name" value="Amino_oxidase"/>
</dbReference>
<dbReference type="NCBIfam" id="TIGR02734">
    <property type="entry name" value="crtI_fam"/>
    <property type="match status" value="1"/>
</dbReference>
<dbReference type="PROSITE" id="PS50890">
    <property type="entry name" value="PUA"/>
    <property type="match status" value="1"/>
</dbReference>
<dbReference type="RefSeq" id="WP_142712899.1">
    <property type="nucleotide sequence ID" value="NZ_FXTH01000002.1"/>
</dbReference>
<organism evidence="8 9">
    <name type="scientific">Fodinibius sediminis</name>
    <dbReference type="NCBI Taxonomy" id="1214077"/>
    <lineage>
        <taxon>Bacteria</taxon>
        <taxon>Pseudomonadati</taxon>
        <taxon>Balneolota</taxon>
        <taxon>Balneolia</taxon>
        <taxon>Balneolales</taxon>
        <taxon>Balneolaceae</taxon>
        <taxon>Fodinibius</taxon>
    </lineage>
</organism>
<evidence type="ECO:0000256" key="4">
    <source>
        <dbReference type="ARBA" id="ARBA00023002"/>
    </source>
</evidence>
<keyword evidence="3 5" id="KW-0125">Carotenoid biosynthesis</keyword>
<protein>
    <submittedName>
        <fullName evidence="8">Phytoene desaturase</fullName>
    </submittedName>
</protein>
<evidence type="ECO:0000256" key="6">
    <source>
        <dbReference type="SAM" id="SignalP"/>
    </source>
</evidence>
<accession>A0A521AYH2</accession>
<feature type="chain" id="PRO_5022101291" evidence="6">
    <location>
        <begin position="23"/>
        <end position="493"/>
    </location>
</feature>
<dbReference type="Pfam" id="PF01593">
    <property type="entry name" value="Amino_oxidase"/>
    <property type="match status" value="1"/>
</dbReference>
<evidence type="ECO:0000256" key="2">
    <source>
        <dbReference type="ARBA" id="ARBA00006046"/>
    </source>
</evidence>
<comment type="pathway">
    <text evidence="1 5">Carotenoid biosynthesis.</text>
</comment>
<feature type="signal peptide" evidence="6">
    <location>
        <begin position="1"/>
        <end position="22"/>
    </location>
</feature>
<evidence type="ECO:0000256" key="1">
    <source>
        <dbReference type="ARBA" id="ARBA00004829"/>
    </source>
</evidence>
<dbReference type="Gene3D" id="3.50.50.60">
    <property type="entry name" value="FAD/NAD(P)-binding domain"/>
    <property type="match status" value="2"/>
</dbReference>
<dbReference type="OrthoDB" id="9774675at2"/>
<reference evidence="8 9" key="1">
    <citation type="submission" date="2017-05" db="EMBL/GenBank/DDBJ databases">
        <authorList>
            <person name="Varghese N."/>
            <person name="Submissions S."/>
        </authorList>
    </citation>
    <scope>NUCLEOTIDE SEQUENCE [LARGE SCALE GENOMIC DNA]</scope>
    <source>
        <strain evidence="8 9">DSM 21194</strain>
    </source>
</reference>
<dbReference type="InterPro" id="IPR014105">
    <property type="entry name" value="Carotenoid/retinoid_OxRdtase"/>
</dbReference>
<evidence type="ECO:0000259" key="7">
    <source>
        <dbReference type="Pfam" id="PF01593"/>
    </source>
</evidence>
<dbReference type="PANTHER" id="PTHR43734:SF7">
    <property type="entry name" value="4,4'-DIAPONEUROSPORENE OXYGENASE"/>
    <property type="match status" value="1"/>
</dbReference>
<evidence type="ECO:0000256" key="5">
    <source>
        <dbReference type="RuleBase" id="RU362075"/>
    </source>
</evidence>
<sequence>MKVIVIGAGLGGLATSCLLAYAGHQVTVLEKNDQPGGKINEIQASGYRFDTGPSLLTMPFVLESLFERCGADLEDYLAIKPLSPICRYFYKNGNRFDCYQDACLNTAQIQTFAPEDLSAYRRFMEYSRKLYHRTKEAFLFNPLYGFSDIKSLKFSDFLKIDAFKTVDQRVDRYFESPELRKFFKRFATYNGSSPYQAPATLNVIPHVELSLGGYYIPGGIYRLIKALVSLAGTLGVTLTTGKEIRRIVTEHGRAVGVERRDGQLHPADIVVSNADAHETYLNILDSSDLPLGKKKKLTSLEPSCSGFVLLLGINKTYPQLVHHNIFFSENYEREFEQIFKQQQMPEDPTIYVANTSHSDPGHAPQNGSNLFVLVNAPYLNRKTPWEAAQAEQYSNLVIRELERRGLEKLKDHICYSKTITPSDFYRKYRSNKGSIYGTSSNSRFSAFLRPRNKSRSVEGLYLVGGSTHPGGGIPLVVLSAFHAAELIGRYERS</sequence>
<keyword evidence="6" id="KW-0732">Signal</keyword>
<dbReference type="PANTHER" id="PTHR43734">
    <property type="entry name" value="PHYTOENE DESATURASE"/>
    <property type="match status" value="1"/>
</dbReference>
<gene>
    <name evidence="8" type="ORF">SAMN06265218_1025</name>
</gene>
<evidence type="ECO:0000313" key="9">
    <source>
        <dbReference type="Proteomes" id="UP000317593"/>
    </source>
</evidence>
<dbReference type="EMBL" id="FXTH01000002">
    <property type="protein sequence ID" value="SMO39893.1"/>
    <property type="molecule type" value="Genomic_DNA"/>
</dbReference>
<comment type="similarity">
    <text evidence="2 5">Belongs to the carotenoid/retinoid oxidoreductase family.</text>
</comment>
<dbReference type="InterPro" id="IPR036188">
    <property type="entry name" value="FAD/NAD-bd_sf"/>
</dbReference>
<dbReference type="Proteomes" id="UP000317593">
    <property type="component" value="Unassembled WGS sequence"/>
</dbReference>
<evidence type="ECO:0000256" key="3">
    <source>
        <dbReference type="ARBA" id="ARBA00022746"/>
    </source>
</evidence>
<evidence type="ECO:0000313" key="8">
    <source>
        <dbReference type="EMBL" id="SMO39893.1"/>
    </source>
</evidence>
<dbReference type="GO" id="GO:0016491">
    <property type="term" value="F:oxidoreductase activity"/>
    <property type="evidence" value="ECO:0007669"/>
    <property type="project" value="UniProtKB-KW"/>
</dbReference>
<dbReference type="PROSITE" id="PS51257">
    <property type="entry name" value="PROKAR_LIPOPROTEIN"/>
    <property type="match status" value="1"/>
</dbReference>
<dbReference type="AlphaFoldDB" id="A0A521AYH2"/>
<keyword evidence="9" id="KW-1185">Reference proteome</keyword>
<keyword evidence="4 5" id="KW-0560">Oxidoreductase</keyword>
<dbReference type="SUPFAM" id="SSF51905">
    <property type="entry name" value="FAD/NAD(P)-binding domain"/>
    <property type="match status" value="1"/>
</dbReference>
<dbReference type="GO" id="GO:0016117">
    <property type="term" value="P:carotenoid biosynthetic process"/>
    <property type="evidence" value="ECO:0007669"/>
    <property type="project" value="UniProtKB-KW"/>
</dbReference>